<reference evidence="3" key="2">
    <citation type="submission" date="2020-05" db="UniProtKB">
        <authorList>
            <consortium name="EnsemblMetazoa"/>
        </authorList>
    </citation>
    <scope>IDENTIFICATION</scope>
    <source>
        <strain evidence="3">IAEA</strain>
    </source>
</reference>
<evidence type="ECO:0000313" key="3">
    <source>
        <dbReference type="EnsemblMetazoa" id="GPAI032844-PA"/>
    </source>
</evidence>
<dbReference type="Proteomes" id="UP000092445">
    <property type="component" value="Unassembled WGS sequence"/>
</dbReference>
<accession>A0A1B0A2X5</accession>
<sequence length="206" mass="23076">MSNSKLLLKRKLSTVSSDHSSDSEDIPSSKVKKNENYDEKQSVDEQLYHCDTPPPEPVDYRTLPLDSDRHLLEIIRAKISELQNELTDCESDFEDQKIVYDNPQSADSQGPVELSEQDAEALGFATCAQETFLFLQREGISTDNPLFTRLRDVLVGHTENDQSDDLFCPVLAGSGIPTKGSNFINSELRSTGTLLLLPLIQHYSRS</sequence>
<keyword evidence="1" id="KW-0175">Coiled coil</keyword>
<evidence type="ECO:0000313" key="4">
    <source>
        <dbReference type="Proteomes" id="UP000092445"/>
    </source>
</evidence>
<feature type="compositionally biased region" description="Basic and acidic residues" evidence="2">
    <location>
        <begin position="32"/>
        <end position="48"/>
    </location>
</feature>
<dbReference type="EnsemblMetazoa" id="GPAI032844-RA">
    <property type="protein sequence ID" value="GPAI032844-PA"/>
    <property type="gene ID" value="GPAI032844"/>
</dbReference>
<evidence type="ECO:0000256" key="1">
    <source>
        <dbReference type="SAM" id="Coils"/>
    </source>
</evidence>
<organism evidence="3 4">
    <name type="scientific">Glossina pallidipes</name>
    <name type="common">Tsetse fly</name>
    <dbReference type="NCBI Taxonomy" id="7398"/>
    <lineage>
        <taxon>Eukaryota</taxon>
        <taxon>Metazoa</taxon>
        <taxon>Ecdysozoa</taxon>
        <taxon>Arthropoda</taxon>
        <taxon>Hexapoda</taxon>
        <taxon>Insecta</taxon>
        <taxon>Pterygota</taxon>
        <taxon>Neoptera</taxon>
        <taxon>Endopterygota</taxon>
        <taxon>Diptera</taxon>
        <taxon>Brachycera</taxon>
        <taxon>Muscomorpha</taxon>
        <taxon>Hippoboscoidea</taxon>
        <taxon>Glossinidae</taxon>
        <taxon>Glossina</taxon>
    </lineage>
</organism>
<keyword evidence="4" id="KW-1185">Reference proteome</keyword>
<feature type="region of interest" description="Disordered" evidence="2">
    <location>
        <begin position="1"/>
        <end position="55"/>
    </location>
</feature>
<name>A0A1B0A2X5_GLOPL</name>
<dbReference type="VEuPathDB" id="VectorBase:GPAI032844"/>
<dbReference type="AlphaFoldDB" id="A0A1B0A2X5"/>
<proteinExistence type="predicted"/>
<reference evidence="4" key="1">
    <citation type="submission" date="2014-03" db="EMBL/GenBank/DDBJ databases">
        <authorList>
            <person name="Aksoy S."/>
            <person name="Warren W."/>
            <person name="Wilson R.K."/>
        </authorList>
    </citation>
    <scope>NUCLEOTIDE SEQUENCE [LARGE SCALE GENOMIC DNA]</scope>
    <source>
        <strain evidence="4">IAEA</strain>
    </source>
</reference>
<evidence type="ECO:0000256" key="2">
    <source>
        <dbReference type="SAM" id="MobiDB-lite"/>
    </source>
</evidence>
<feature type="coiled-coil region" evidence="1">
    <location>
        <begin position="65"/>
        <end position="92"/>
    </location>
</feature>
<protein>
    <submittedName>
        <fullName evidence="3">Uncharacterized protein</fullName>
    </submittedName>
</protein>